<feature type="transmembrane region" description="Helical" evidence="6">
    <location>
        <begin position="154"/>
        <end position="176"/>
    </location>
</feature>
<feature type="transmembrane region" description="Helical" evidence="6">
    <location>
        <begin position="416"/>
        <end position="437"/>
    </location>
</feature>
<evidence type="ECO:0000256" key="6">
    <source>
        <dbReference type="SAM" id="Phobius"/>
    </source>
</evidence>
<keyword evidence="3 6" id="KW-0812">Transmembrane</keyword>
<feature type="transmembrane region" description="Helical" evidence="6">
    <location>
        <begin position="94"/>
        <end position="114"/>
    </location>
</feature>
<comment type="subcellular location">
    <subcellularLocation>
        <location evidence="1">Membrane</location>
        <topology evidence="1">Multi-pass membrane protein</topology>
    </subcellularLocation>
</comment>
<dbReference type="Proteomes" id="UP000756346">
    <property type="component" value="Unassembled WGS sequence"/>
</dbReference>
<feature type="transmembrane region" description="Helical" evidence="6">
    <location>
        <begin position="328"/>
        <end position="348"/>
    </location>
</feature>
<dbReference type="RefSeq" id="XP_046012172.1">
    <property type="nucleotide sequence ID" value="XM_046161961.1"/>
</dbReference>
<dbReference type="PANTHER" id="PTHR43791">
    <property type="entry name" value="PERMEASE-RELATED"/>
    <property type="match status" value="1"/>
</dbReference>
<name>A0A9P8Y5S3_9PEZI</name>
<dbReference type="Pfam" id="PF07690">
    <property type="entry name" value="MFS_1"/>
    <property type="match status" value="1"/>
</dbReference>
<feature type="domain" description="Major facilitator superfamily (MFS) profile" evidence="7">
    <location>
        <begin position="61"/>
        <end position="473"/>
    </location>
</feature>
<keyword evidence="9" id="KW-1185">Reference proteome</keyword>
<evidence type="ECO:0000313" key="8">
    <source>
        <dbReference type="EMBL" id="KAH7029884.1"/>
    </source>
</evidence>
<evidence type="ECO:0000259" key="7">
    <source>
        <dbReference type="PROSITE" id="PS50850"/>
    </source>
</evidence>
<dbReference type="GO" id="GO:0016020">
    <property type="term" value="C:membrane"/>
    <property type="evidence" value="ECO:0007669"/>
    <property type="project" value="UniProtKB-SubCell"/>
</dbReference>
<organism evidence="8 9">
    <name type="scientific">Microdochium trichocladiopsis</name>
    <dbReference type="NCBI Taxonomy" id="1682393"/>
    <lineage>
        <taxon>Eukaryota</taxon>
        <taxon>Fungi</taxon>
        <taxon>Dikarya</taxon>
        <taxon>Ascomycota</taxon>
        <taxon>Pezizomycotina</taxon>
        <taxon>Sordariomycetes</taxon>
        <taxon>Xylariomycetidae</taxon>
        <taxon>Xylariales</taxon>
        <taxon>Microdochiaceae</taxon>
        <taxon>Microdochium</taxon>
    </lineage>
</organism>
<dbReference type="GeneID" id="70191507"/>
<comment type="caution">
    <text evidence="8">The sequence shown here is derived from an EMBL/GenBank/DDBJ whole genome shotgun (WGS) entry which is preliminary data.</text>
</comment>
<keyword evidence="5 6" id="KW-0472">Membrane</keyword>
<dbReference type="InterPro" id="IPR011701">
    <property type="entry name" value="MFS"/>
</dbReference>
<reference evidence="8" key="1">
    <citation type="journal article" date="2021" name="Nat. Commun.">
        <title>Genetic determinants of endophytism in the Arabidopsis root mycobiome.</title>
        <authorList>
            <person name="Mesny F."/>
            <person name="Miyauchi S."/>
            <person name="Thiergart T."/>
            <person name="Pickel B."/>
            <person name="Atanasova L."/>
            <person name="Karlsson M."/>
            <person name="Huettel B."/>
            <person name="Barry K.W."/>
            <person name="Haridas S."/>
            <person name="Chen C."/>
            <person name="Bauer D."/>
            <person name="Andreopoulos W."/>
            <person name="Pangilinan J."/>
            <person name="LaButti K."/>
            <person name="Riley R."/>
            <person name="Lipzen A."/>
            <person name="Clum A."/>
            <person name="Drula E."/>
            <person name="Henrissat B."/>
            <person name="Kohler A."/>
            <person name="Grigoriev I.V."/>
            <person name="Martin F.M."/>
            <person name="Hacquard S."/>
        </authorList>
    </citation>
    <scope>NUCLEOTIDE SEQUENCE</scope>
    <source>
        <strain evidence="8">MPI-CAGE-CH-0230</strain>
    </source>
</reference>
<dbReference type="AlphaFoldDB" id="A0A9P8Y5S3"/>
<dbReference type="EMBL" id="JAGTJQ010000006">
    <property type="protein sequence ID" value="KAH7029884.1"/>
    <property type="molecule type" value="Genomic_DNA"/>
</dbReference>
<proteinExistence type="predicted"/>
<evidence type="ECO:0000256" key="3">
    <source>
        <dbReference type="ARBA" id="ARBA00022692"/>
    </source>
</evidence>
<feature type="transmembrane region" description="Helical" evidence="6">
    <location>
        <begin position="220"/>
        <end position="242"/>
    </location>
</feature>
<keyword evidence="4 6" id="KW-1133">Transmembrane helix</keyword>
<feature type="transmembrane region" description="Helical" evidence="6">
    <location>
        <begin position="126"/>
        <end position="148"/>
    </location>
</feature>
<dbReference type="PANTHER" id="PTHR43791:SF23">
    <property type="entry name" value="MAJOR FACILITATOR SUPERFAMILY (MFS) PROFILE DOMAIN-CONTAINING PROTEIN"/>
    <property type="match status" value="1"/>
</dbReference>
<dbReference type="FunFam" id="1.20.1250.20:FF:000057">
    <property type="entry name" value="MFS general substrate transporter"/>
    <property type="match status" value="1"/>
</dbReference>
<dbReference type="PROSITE" id="PS50850">
    <property type="entry name" value="MFS"/>
    <property type="match status" value="1"/>
</dbReference>
<dbReference type="GO" id="GO:0022857">
    <property type="term" value="F:transmembrane transporter activity"/>
    <property type="evidence" value="ECO:0007669"/>
    <property type="project" value="InterPro"/>
</dbReference>
<dbReference type="SUPFAM" id="SSF103473">
    <property type="entry name" value="MFS general substrate transporter"/>
    <property type="match status" value="1"/>
</dbReference>
<dbReference type="Gene3D" id="1.20.1250.20">
    <property type="entry name" value="MFS general substrate transporter like domains"/>
    <property type="match status" value="1"/>
</dbReference>
<feature type="transmembrane region" description="Helical" evidence="6">
    <location>
        <begin position="188"/>
        <end position="208"/>
    </location>
</feature>
<dbReference type="OrthoDB" id="2250022at2759"/>
<accession>A0A9P8Y5S3</accession>
<keyword evidence="2" id="KW-0813">Transport</keyword>
<dbReference type="InterPro" id="IPR020846">
    <property type="entry name" value="MFS_dom"/>
</dbReference>
<sequence length="504" mass="55836">MPKEDLTPSHVSAVDADLNKDVADYTNGEHVIPKPESFRDMSPEELQKLEKKMVRKMDAVILPIMGVLYILNYVDRNALAATKVYGIMDDLNMNTQQFATVIAILFVGYIPFQIPSNMLMTKVTRPGLYLCLAATVWGAISTCTAAVNTYEAMLGVRILLGITEAAFFPGILYYLSAWYTKKEIGKRYAALFMFQMVGSAFGGFIAAACLTLEGAHGIRGWRWLFIVEGAATVGCGLIFACIMPEFPHKARLLKPVERDYAVWRLEVEAGVGEAHEDVSTRKGFALAFKDGKIWALVAANFATQSVGSTNNLFPSIVSTLGYNSTNTLLLTAPPFVLAAIIFWFTMAYSDKANVIYPILMANCGWGLLVYIVAAATTNTGARYFTMMFMPTVCTIPQIMYYKTVNLHMARPFPKRAAGVAMINAIGGLANLYSSYLWYSAPHFYVAFGVLLGMMCAIIVIMTAYRFHVLKLNKLLDGTHEQQQMTKKAGVTQQQIDLGWRFIGY</sequence>
<evidence type="ECO:0000256" key="4">
    <source>
        <dbReference type="ARBA" id="ARBA00022989"/>
    </source>
</evidence>
<feature type="transmembrane region" description="Helical" evidence="6">
    <location>
        <begin position="354"/>
        <end position="377"/>
    </location>
</feature>
<evidence type="ECO:0000256" key="5">
    <source>
        <dbReference type="ARBA" id="ARBA00023136"/>
    </source>
</evidence>
<dbReference type="InterPro" id="IPR036259">
    <property type="entry name" value="MFS_trans_sf"/>
</dbReference>
<gene>
    <name evidence="8" type="ORF">B0I36DRAFT_412288</name>
</gene>
<protein>
    <submittedName>
        <fullName evidence="8">MFS transporter</fullName>
    </submittedName>
</protein>
<feature type="transmembrane region" description="Helical" evidence="6">
    <location>
        <begin position="443"/>
        <end position="464"/>
    </location>
</feature>
<evidence type="ECO:0000256" key="2">
    <source>
        <dbReference type="ARBA" id="ARBA00022448"/>
    </source>
</evidence>
<feature type="transmembrane region" description="Helical" evidence="6">
    <location>
        <begin position="57"/>
        <end position="74"/>
    </location>
</feature>
<evidence type="ECO:0000256" key="1">
    <source>
        <dbReference type="ARBA" id="ARBA00004141"/>
    </source>
</evidence>
<evidence type="ECO:0000313" key="9">
    <source>
        <dbReference type="Proteomes" id="UP000756346"/>
    </source>
</evidence>